<keyword evidence="1" id="KW-0812">Transmembrane</keyword>
<dbReference type="RefSeq" id="XP_022336468.1">
    <property type="nucleotide sequence ID" value="XM_022480760.1"/>
</dbReference>
<keyword evidence="1" id="KW-1133">Transmembrane helix</keyword>
<feature type="transmembrane region" description="Helical" evidence="1">
    <location>
        <begin position="153"/>
        <end position="175"/>
    </location>
</feature>
<evidence type="ECO:0000313" key="3">
    <source>
        <dbReference type="RefSeq" id="XP_022336467.1"/>
    </source>
</evidence>
<reference evidence="3 4" key="1">
    <citation type="submission" date="2025-04" db="UniProtKB">
        <authorList>
            <consortium name="RefSeq"/>
        </authorList>
    </citation>
    <scope>IDENTIFICATION</scope>
    <source>
        <tissue evidence="3 4">Whole sample</tissue>
    </source>
</reference>
<dbReference type="AlphaFoldDB" id="A0A8B8E754"/>
<gene>
    <name evidence="3 4" type="primary">LOC111132860</name>
</gene>
<keyword evidence="1" id="KW-0472">Membrane</keyword>
<evidence type="ECO:0000313" key="4">
    <source>
        <dbReference type="RefSeq" id="XP_022336468.1"/>
    </source>
</evidence>
<sequence>MTNCRQMSLMLVVFVIEAVDLACDWFFFSQLHLTDDEYITQNLHLKWLVLGIAVLGTIAFVFEMINLRSEVFSDRGSCLYADTVSTVTTWVEDVPQICLALVVALHQRSLIHWIQFVKAGWALVELMVRGVGQCLYSCVISERHNRALNCCVAVFKFTAQVIILGCTIAVLIHLVK</sequence>
<proteinExistence type="predicted"/>
<feature type="transmembrane region" description="Helical" evidence="1">
    <location>
        <begin position="7"/>
        <end position="27"/>
    </location>
</feature>
<organism evidence="2 3">
    <name type="scientific">Crassostrea virginica</name>
    <name type="common">Eastern oyster</name>
    <dbReference type="NCBI Taxonomy" id="6565"/>
    <lineage>
        <taxon>Eukaryota</taxon>
        <taxon>Metazoa</taxon>
        <taxon>Spiralia</taxon>
        <taxon>Lophotrochozoa</taxon>
        <taxon>Mollusca</taxon>
        <taxon>Bivalvia</taxon>
        <taxon>Autobranchia</taxon>
        <taxon>Pteriomorphia</taxon>
        <taxon>Ostreida</taxon>
        <taxon>Ostreoidea</taxon>
        <taxon>Ostreidae</taxon>
        <taxon>Crassostrea</taxon>
    </lineage>
</organism>
<dbReference type="OrthoDB" id="6105035at2759"/>
<dbReference type="RefSeq" id="XP_022336467.1">
    <property type="nucleotide sequence ID" value="XM_022480759.1"/>
</dbReference>
<protein>
    <submittedName>
        <fullName evidence="3 4">Uncharacterized protein LOC111132860</fullName>
    </submittedName>
</protein>
<dbReference type="GeneID" id="111132860"/>
<dbReference type="Proteomes" id="UP000694844">
    <property type="component" value="Chromosome 5"/>
</dbReference>
<dbReference type="KEGG" id="cvn:111132860"/>
<keyword evidence="2" id="KW-1185">Reference proteome</keyword>
<accession>A0A8B8E754</accession>
<evidence type="ECO:0000313" key="2">
    <source>
        <dbReference type="Proteomes" id="UP000694844"/>
    </source>
</evidence>
<evidence type="ECO:0000256" key="1">
    <source>
        <dbReference type="SAM" id="Phobius"/>
    </source>
</evidence>
<feature type="transmembrane region" description="Helical" evidence="1">
    <location>
        <begin position="47"/>
        <end position="65"/>
    </location>
</feature>
<name>A0A8B8E754_CRAVI</name>